<evidence type="ECO:0000313" key="3">
    <source>
        <dbReference type="Proteomes" id="UP000315700"/>
    </source>
</evidence>
<dbReference type="SUPFAM" id="SSF48452">
    <property type="entry name" value="TPR-like"/>
    <property type="match status" value="1"/>
</dbReference>
<feature type="signal peptide" evidence="1">
    <location>
        <begin position="1"/>
        <end position="32"/>
    </location>
</feature>
<evidence type="ECO:0008006" key="4">
    <source>
        <dbReference type="Google" id="ProtNLM"/>
    </source>
</evidence>
<name>A0A517SGX0_9PLAN</name>
<keyword evidence="1" id="KW-0732">Signal</keyword>
<evidence type="ECO:0000313" key="2">
    <source>
        <dbReference type="EMBL" id="QDT55347.1"/>
    </source>
</evidence>
<evidence type="ECO:0000256" key="1">
    <source>
        <dbReference type="SAM" id="SignalP"/>
    </source>
</evidence>
<organism evidence="2 3">
    <name type="scientific">Caulifigura coniformis</name>
    <dbReference type="NCBI Taxonomy" id="2527983"/>
    <lineage>
        <taxon>Bacteria</taxon>
        <taxon>Pseudomonadati</taxon>
        <taxon>Planctomycetota</taxon>
        <taxon>Planctomycetia</taxon>
        <taxon>Planctomycetales</taxon>
        <taxon>Planctomycetaceae</taxon>
        <taxon>Caulifigura</taxon>
    </lineage>
</organism>
<sequence precursor="true">MGWIAAFLTPRRATTAATAALAAMLAASWASGQEPSLTAAYFEGLRERGLFGVAERYGLDRRAELPAESAESVQLAVELSRTFAQHAWHSTTAEEQAFLRTRAEEALGEYRGNEAYPRIEAVSLERVYRRLDAAELALWNWTADPDDVPARRSTLEQILESRAALDDWIGSAAASASRPVADRAPDDLSRRELVVLIHAARLKSIDLALRAAELAETTREKDRGIRLAEEVIKRLAGSSERGTTSALKGFAIRIARLTGDENQLRQLVRQVMNDRSSLAARQDAVAELARFELDQGRADAAARWLVDSKAELEDINDRLRALHVEAVLTMATNAGPQREHLLANAREGQANVNGPWRLRNEFLLLQAQQVDSYGADAAALVRRGNREFRAGQRNESIDTFRAAADAATVPAGRAELRFMTASLLVESQRFEEAIAECEHVARDASAPMYAARASLLAAYCRGRVSAKTGSIDDRNEYQRALLDHLNRFPEDETAGDAAAMLGAFAEQTGRPASIVDADRRMPPAHPRARESLERAVRATLGALEQIRSGSTDSFDGRSARDWDADAGRLSQRLLSEPGTDVSSAHRLLNAARLLSAVSAPKFDDVLTLLNRMPQPAPSDDSEEWRLLEHDAAALRLVCLVATARYREATTTLDQLLTISTGDLLDVLRKLNAAGRQLEGARRAELARLELATITRVRLQSPDLTDDDRMLLAVCEAEALFASGRFAEAARMFEDASTRRPELAPRFAEALERTGDPKELARARDFWQRHEAQQKQGSATWFAARLRLARVLLALGQASECRKLILSTRIVYPELGGPDTKRAFEQIELQAAAKPAT</sequence>
<dbReference type="Gene3D" id="1.25.40.10">
    <property type="entry name" value="Tetratricopeptide repeat domain"/>
    <property type="match status" value="1"/>
</dbReference>
<reference evidence="2 3" key="1">
    <citation type="submission" date="2019-02" db="EMBL/GenBank/DDBJ databases">
        <title>Deep-cultivation of Planctomycetes and their phenomic and genomic characterization uncovers novel biology.</title>
        <authorList>
            <person name="Wiegand S."/>
            <person name="Jogler M."/>
            <person name="Boedeker C."/>
            <person name="Pinto D."/>
            <person name="Vollmers J."/>
            <person name="Rivas-Marin E."/>
            <person name="Kohn T."/>
            <person name="Peeters S.H."/>
            <person name="Heuer A."/>
            <person name="Rast P."/>
            <person name="Oberbeckmann S."/>
            <person name="Bunk B."/>
            <person name="Jeske O."/>
            <person name="Meyerdierks A."/>
            <person name="Storesund J.E."/>
            <person name="Kallscheuer N."/>
            <person name="Luecker S."/>
            <person name="Lage O.M."/>
            <person name="Pohl T."/>
            <person name="Merkel B.J."/>
            <person name="Hornburger P."/>
            <person name="Mueller R.-W."/>
            <person name="Bruemmer F."/>
            <person name="Labrenz M."/>
            <person name="Spormann A.M."/>
            <person name="Op den Camp H."/>
            <person name="Overmann J."/>
            <person name="Amann R."/>
            <person name="Jetten M.S.M."/>
            <person name="Mascher T."/>
            <person name="Medema M.H."/>
            <person name="Devos D.P."/>
            <person name="Kaster A.-K."/>
            <person name="Ovreas L."/>
            <person name="Rohde M."/>
            <person name="Galperin M.Y."/>
            <person name="Jogler C."/>
        </authorList>
    </citation>
    <scope>NUCLEOTIDE SEQUENCE [LARGE SCALE GENOMIC DNA]</scope>
    <source>
        <strain evidence="2 3">Pan44</strain>
    </source>
</reference>
<dbReference type="Proteomes" id="UP000315700">
    <property type="component" value="Chromosome"/>
</dbReference>
<dbReference type="OrthoDB" id="240605at2"/>
<feature type="chain" id="PRO_5022021714" description="Tetratricopeptide repeat protein" evidence="1">
    <location>
        <begin position="33"/>
        <end position="836"/>
    </location>
</feature>
<dbReference type="AlphaFoldDB" id="A0A517SGX0"/>
<gene>
    <name evidence="2" type="ORF">Pan44_33900</name>
</gene>
<keyword evidence="3" id="KW-1185">Reference proteome</keyword>
<dbReference type="KEGG" id="ccos:Pan44_33900"/>
<protein>
    <recommendedName>
        <fullName evidence="4">Tetratricopeptide repeat protein</fullName>
    </recommendedName>
</protein>
<proteinExistence type="predicted"/>
<dbReference type="InterPro" id="IPR011990">
    <property type="entry name" value="TPR-like_helical_dom_sf"/>
</dbReference>
<accession>A0A517SGX0</accession>
<dbReference type="RefSeq" id="WP_145031112.1">
    <property type="nucleotide sequence ID" value="NZ_CP036271.1"/>
</dbReference>
<dbReference type="InParanoid" id="A0A517SGX0"/>
<dbReference type="EMBL" id="CP036271">
    <property type="protein sequence ID" value="QDT55347.1"/>
    <property type="molecule type" value="Genomic_DNA"/>
</dbReference>